<name>A0A2T0Q6U7_9ACTN</name>
<dbReference type="AlphaFoldDB" id="A0A2T0Q6U7"/>
<accession>A0A2T0Q6U7</accession>
<evidence type="ECO:0000313" key="1">
    <source>
        <dbReference type="EMBL" id="PRX99547.1"/>
    </source>
</evidence>
<sequence>MCAHATAPDPADAPDLPMRNRVRYLYEIAVRALASIRRFPLTRRSVRRIN</sequence>
<organism evidence="1 2">
    <name type="scientific">Allonocardiopsis opalescens</name>
    <dbReference type="NCBI Taxonomy" id="1144618"/>
    <lineage>
        <taxon>Bacteria</taxon>
        <taxon>Bacillati</taxon>
        <taxon>Actinomycetota</taxon>
        <taxon>Actinomycetes</taxon>
        <taxon>Streptosporangiales</taxon>
        <taxon>Allonocardiopsis</taxon>
    </lineage>
</organism>
<proteinExistence type="predicted"/>
<keyword evidence="2" id="KW-1185">Reference proteome</keyword>
<dbReference type="Proteomes" id="UP000237846">
    <property type="component" value="Unassembled WGS sequence"/>
</dbReference>
<dbReference type="EMBL" id="PVZC01000003">
    <property type="protein sequence ID" value="PRX99547.1"/>
    <property type="molecule type" value="Genomic_DNA"/>
</dbReference>
<protein>
    <submittedName>
        <fullName evidence="1">Uncharacterized protein</fullName>
    </submittedName>
</protein>
<evidence type="ECO:0000313" key="2">
    <source>
        <dbReference type="Proteomes" id="UP000237846"/>
    </source>
</evidence>
<comment type="caution">
    <text evidence="1">The sequence shown here is derived from an EMBL/GenBank/DDBJ whole genome shotgun (WGS) entry which is preliminary data.</text>
</comment>
<gene>
    <name evidence="1" type="ORF">CLV72_103148</name>
</gene>
<reference evidence="1 2" key="1">
    <citation type="submission" date="2018-03" db="EMBL/GenBank/DDBJ databases">
        <title>Genomic Encyclopedia of Archaeal and Bacterial Type Strains, Phase II (KMG-II): from individual species to whole genera.</title>
        <authorList>
            <person name="Goeker M."/>
        </authorList>
    </citation>
    <scope>NUCLEOTIDE SEQUENCE [LARGE SCALE GENOMIC DNA]</scope>
    <source>
        <strain evidence="1 2">DSM 45601</strain>
    </source>
</reference>